<dbReference type="OrthoDB" id="5853130at2759"/>
<gene>
    <name evidence="3" type="ORF">CAEBREN_10540</name>
</gene>
<dbReference type="InParanoid" id="G0MCC1"/>
<dbReference type="eggNOG" id="ENOG502T3D5">
    <property type="taxonomic scope" value="Eukaryota"/>
</dbReference>
<evidence type="ECO:0000256" key="2">
    <source>
        <dbReference type="SAM" id="MobiDB-lite"/>
    </source>
</evidence>
<keyword evidence="4" id="KW-1185">Reference proteome</keyword>
<dbReference type="EMBL" id="GL379789">
    <property type="protein sequence ID" value="EGT45654.1"/>
    <property type="molecule type" value="Genomic_DNA"/>
</dbReference>
<protein>
    <submittedName>
        <fullName evidence="3">Uncharacterized protein</fullName>
    </submittedName>
</protein>
<dbReference type="OMA" id="DELSTEC"/>
<feature type="region of interest" description="Disordered" evidence="2">
    <location>
        <begin position="97"/>
        <end position="120"/>
    </location>
</feature>
<evidence type="ECO:0000313" key="4">
    <source>
        <dbReference type="Proteomes" id="UP000008068"/>
    </source>
</evidence>
<accession>G0MCC1</accession>
<organism evidence="4">
    <name type="scientific">Caenorhabditis brenneri</name>
    <name type="common">Nematode worm</name>
    <dbReference type="NCBI Taxonomy" id="135651"/>
    <lineage>
        <taxon>Eukaryota</taxon>
        <taxon>Metazoa</taxon>
        <taxon>Ecdysozoa</taxon>
        <taxon>Nematoda</taxon>
        <taxon>Chromadorea</taxon>
        <taxon>Rhabditida</taxon>
        <taxon>Rhabditina</taxon>
        <taxon>Rhabditomorpha</taxon>
        <taxon>Rhabditoidea</taxon>
        <taxon>Rhabditidae</taxon>
        <taxon>Peloderinae</taxon>
        <taxon>Caenorhabditis</taxon>
    </lineage>
</organism>
<dbReference type="FunCoup" id="G0MCC1">
    <property type="interactions" value="1746"/>
</dbReference>
<keyword evidence="1" id="KW-0175">Coiled coil</keyword>
<evidence type="ECO:0000313" key="3">
    <source>
        <dbReference type="EMBL" id="EGT45654.1"/>
    </source>
</evidence>
<name>G0MCC1_CAEBE</name>
<dbReference type="HOGENOM" id="CLU_166336_0_0_1"/>
<reference evidence="4" key="1">
    <citation type="submission" date="2011-07" db="EMBL/GenBank/DDBJ databases">
        <authorList>
            <consortium name="Caenorhabditis brenneri Sequencing and Analysis Consortium"/>
            <person name="Wilson R.K."/>
        </authorList>
    </citation>
    <scope>NUCLEOTIDE SEQUENCE [LARGE SCALE GENOMIC DNA]</scope>
    <source>
        <strain evidence="4">PB2801</strain>
    </source>
</reference>
<dbReference type="Proteomes" id="UP000008068">
    <property type="component" value="Unassembled WGS sequence"/>
</dbReference>
<dbReference type="AlphaFoldDB" id="G0MCC1"/>
<proteinExistence type="predicted"/>
<feature type="compositionally biased region" description="Acidic residues" evidence="2">
    <location>
        <begin position="109"/>
        <end position="120"/>
    </location>
</feature>
<evidence type="ECO:0000256" key="1">
    <source>
        <dbReference type="SAM" id="Coils"/>
    </source>
</evidence>
<sequence>MSDYVVFEDSNKPSRAEFSCQTEEIALGEVETQTDEETISGYKKSDENPEISYWATIVANRKSEVERIKKINEKMQAEKAEKLARLEEKQAEYQRLFDMGNDKLNGSNGEEDSVEEEKSS</sequence>
<feature type="coiled-coil region" evidence="1">
    <location>
        <begin position="58"/>
        <end position="96"/>
    </location>
</feature>